<organism evidence="1 2">
    <name type="scientific">Citrobacter amalonaticus</name>
    <dbReference type="NCBI Taxonomy" id="35703"/>
    <lineage>
        <taxon>Bacteria</taxon>
        <taxon>Pseudomonadati</taxon>
        <taxon>Pseudomonadota</taxon>
        <taxon>Gammaproteobacteria</taxon>
        <taxon>Enterobacterales</taxon>
        <taxon>Enterobacteriaceae</taxon>
        <taxon>Citrobacter</taxon>
    </lineage>
</organism>
<accession>A0AAX2BDA8</accession>
<reference evidence="1 2" key="1">
    <citation type="submission" date="2016-04" db="EMBL/GenBank/DDBJ databases">
        <authorList>
            <person name="Regsiter A."/>
            <person name="William W."/>
        </authorList>
    </citation>
    <scope>NUCLEOTIDE SEQUENCE [LARGE SCALE GENOMIC DNA]</scope>
    <source>
        <strain evidence="1 2">92</strain>
    </source>
</reference>
<dbReference type="AlphaFoldDB" id="A0AAX2BDA8"/>
<sequence>MRYQNAEKLGRYVDEAFFLGGVEKTKVLKAFKPHIFFDDQDVHLIVAVYPINLRLHARATMQPKPYEQEADMQTTPIQLS</sequence>
<dbReference type="GO" id="GO:0008253">
    <property type="term" value="F:5'-nucleotidase activity"/>
    <property type="evidence" value="ECO:0007669"/>
    <property type="project" value="InterPro"/>
</dbReference>
<name>A0AAX2BDA8_CITAM</name>
<dbReference type="EMBL" id="LT556085">
    <property type="protein sequence ID" value="SAY83347.1"/>
    <property type="molecule type" value="Genomic_DNA"/>
</dbReference>
<protein>
    <submittedName>
        <fullName evidence="1">Uncharacterized protein</fullName>
    </submittedName>
</protein>
<dbReference type="GO" id="GO:0009117">
    <property type="term" value="P:nucleotide metabolic process"/>
    <property type="evidence" value="ECO:0007669"/>
    <property type="project" value="InterPro"/>
</dbReference>
<proteinExistence type="predicted"/>
<dbReference type="GO" id="GO:0000166">
    <property type="term" value="F:nucleotide binding"/>
    <property type="evidence" value="ECO:0007669"/>
    <property type="project" value="InterPro"/>
</dbReference>
<gene>
    <name evidence="1" type="ORF">CITRO92_0448</name>
</gene>
<dbReference type="Pfam" id="PF06189">
    <property type="entry name" value="5-nucleotidase"/>
    <property type="match status" value="1"/>
</dbReference>
<dbReference type="InterPro" id="IPR010394">
    <property type="entry name" value="5-nucleotidase"/>
</dbReference>
<evidence type="ECO:0000313" key="1">
    <source>
        <dbReference type="EMBL" id="SAY83347.1"/>
    </source>
</evidence>
<dbReference type="Proteomes" id="UP000245995">
    <property type="component" value="Chromosome CITRO92"/>
</dbReference>
<dbReference type="GO" id="GO:0000287">
    <property type="term" value="F:magnesium ion binding"/>
    <property type="evidence" value="ECO:0007669"/>
    <property type="project" value="InterPro"/>
</dbReference>
<dbReference type="GO" id="GO:0005737">
    <property type="term" value="C:cytoplasm"/>
    <property type="evidence" value="ECO:0007669"/>
    <property type="project" value="InterPro"/>
</dbReference>
<evidence type="ECO:0000313" key="2">
    <source>
        <dbReference type="Proteomes" id="UP000245995"/>
    </source>
</evidence>